<keyword evidence="3" id="KW-0731">Sigma factor</keyword>
<feature type="domain" description="RNA polymerase sigma factor 70 region 4 type 2" evidence="6">
    <location>
        <begin position="112"/>
        <end position="162"/>
    </location>
</feature>
<dbReference type="Gene3D" id="1.10.10.10">
    <property type="entry name" value="Winged helix-like DNA-binding domain superfamily/Winged helix DNA-binding domain"/>
    <property type="match status" value="1"/>
</dbReference>
<dbReference type="PANTHER" id="PTHR43133:SF46">
    <property type="entry name" value="RNA POLYMERASE SIGMA-70 FACTOR ECF SUBFAMILY"/>
    <property type="match status" value="1"/>
</dbReference>
<dbReference type="SUPFAM" id="SSF88946">
    <property type="entry name" value="Sigma2 domain of RNA polymerase sigma factors"/>
    <property type="match status" value="1"/>
</dbReference>
<dbReference type="InterPro" id="IPR013249">
    <property type="entry name" value="RNA_pol_sigma70_r4_t2"/>
</dbReference>
<protein>
    <submittedName>
        <fullName evidence="7">Sigma-70 family RNA polymerase sigma factor</fullName>
    </submittedName>
</protein>
<keyword evidence="4" id="KW-0804">Transcription</keyword>
<dbReference type="SUPFAM" id="SSF88659">
    <property type="entry name" value="Sigma3 and sigma4 domains of RNA polymerase sigma factors"/>
    <property type="match status" value="1"/>
</dbReference>
<dbReference type="InterPro" id="IPR014284">
    <property type="entry name" value="RNA_pol_sigma-70_dom"/>
</dbReference>
<dbReference type="InterPro" id="IPR013325">
    <property type="entry name" value="RNA_pol_sigma_r2"/>
</dbReference>
<comment type="caution">
    <text evidence="7">The sequence shown here is derived from an EMBL/GenBank/DDBJ whole genome shotgun (WGS) entry which is preliminary data.</text>
</comment>
<accession>A0ABS8TYB1</accession>
<dbReference type="RefSeq" id="WP_232175907.1">
    <property type="nucleotide sequence ID" value="NZ_JAJPWV010000001.1"/>
</dbReference>
<dbReference type="InterPro" id="IPR013324">
    <property type="entry name" value="RNA_pol_sigma_r3/r4-like"/>
</dbReference>
<dbReference type="PANTHER" id="PTHR43133">
    <property type="entry name" value="RNA POLYMERASE ECF-TYPE SIGMA FACTO"/>
    <property type="match status" value="1"/>
</dbReference>
<dbReference type="NCBIfam" id="TIGR02937">
    <property type="entry name" value="sigma70-ECF"/>
    <property type="match status" value="1"/>
</dbReference>
<reference evidence="7 8" key="1">
    <citation type="submission" date="2021-12" db="EMBL/GenBank/DDBJ databases">
        <title>Mucilaginibacter roseus genome.</title>
        <authorList>
            <person name="Ferreira J.R."/>
            <person name="Newman J.D."/>
        </authorList>
    </citation>
    <scope>NUCLEOTIDE SEQUENCE [LARGE SCALE GENOMIC DNA]</scope>
    <source>
        <strain evidence="7 8">LMG 28454</strain>
    </source>
</reference>
<sequence>MKTDVMQVKERLFKEIYNKTFPKLYHIFLRSLKNEELTNDVLQDTYLKLWARLDDLDGRQDYMPFLFFYARNFARKEIALMLNCQDLSTTLLPSSFSVDMDNELDLKEFRIMVTRVVNTLPPKRQQVYRMFKEEGFSYKYIANALKISSKTVDNHLNEAYKAVKKSLLSNYKLRNTVTTIAATIIALLVDK</sequence>
<evidence type="ECO:0000256" key="1">
    <source>
        <dbReference type="ARBA" id="ARBA00010641"/>
    </source>
</evidence>
<evidence type="ECO:0000313" key="7">
    <source>
        <dbReference type="EMBL" id="MCD8739849.1"/>
    </source>
</evidence>
<dbReference type="InterPro" id="IPR039425">
    <property type="entry name" value="RNA_pol_sigma-70-like"/>
</dbReference>
<evidence type="ECO:0000259" key="6">
    <source>
        <dbReference type="Pfam" id="PF08281"/>
    </source>
</evidence>
<dbReference type="EMBL" id="JAJPWV010000001">
    <property type="protein sequence ID" value="MCD8739849.1"/>
    <property type="molecule type" value="Genomic_DNA"/>
</dbReference>
<dbReference type="InterPro" id="IPR007627">
    <property type="entry name" value="RNA_pol_sigma70_r2"/>
</dbReference>
<keyword evidence="8" id="KW-1185">Reference proteome</keyword>
<name>A0ABS8TYB1_9SPHI</name>
<dbReference type="Pfam" id="PF04542">
    <property type="entry name" value="Sigma70_r2"/>
    <property type="match status" value="1"/>
</dbReference>
<dbReference type="Pfam" id="PF08281">
    <property type="entry name" value="Sigma70_r4_2"/>
    <property type="match status" value="1"/>
</dbReference>
<feature type="domain" description="RNA polymerase sigma-70 region 2" evidence="5">
    <location>
        <begin position="17"/>
        <end position="77"/>
    </location>
</feature>
<keyword evidence="2" id="KW-0805">Transcription regulation</keyword>
<evidence type="ECO:0000313" key="8">
    <source>
        <dbReference type="Proteomes" id="UP001199919"/>
    </source>
</evidence>
<evidence type="ECO:0000256" key="4">
    <source>
        <dbReference type="ARBA" id="ARBA00023163"/>
    </source>
</evidence>
<evidence type="ECO:0000259" key="5">
    <source>
        <dbReference type="Pfam" id="PF04542"/>
    </source>
</evidence>
<proteinExistence type="inferred from homology"/>
<dbReference type="InterPro" id="IPR036388">
    <property type="entry name" value="WH-like_DNA-bd_sf"/>
</dbReference>
<dbReference type="Gene3D" id="1.10.1740.10">
    <property type="match status" value="1"/>
</dbReference>
<gene>
    <name evidence="7" type="ORF">LT679_04480</name>
</gene>
<dbReference type="Proteomes" id="UP001199919">
    <property type="component" value="Unassembled WGS sequence"/>
</dbReference>
<organism evidence="7 8">
    <name type="scientific">Mucilaginibacter roseus</name>
    <dbReference type="NCBI Taxonomy" id="1528868"/>
    <lineage>
        <taxon>Bacteria</taxon>
        <taxon>Pseudomonadati</taxon>
        <taxon>Bacteroidota</taxon>
        <taxon>Sphingobacteriia</taxon>
        <taxon>Sphingobacteriales</taxon>
        <taxon>Sphingobacteriaceae</taxon>
        <taxon>Mucilaginibacter</taxon>
    </lineage>
</organism>
<evidence type="ECO:0000256" key="3">
    <source>
        <dbReference type="ARBA" id="ARBA00023082"/>
    </source>
</evidence>
<comment type="similarity">
    <text evidence="1">Belongs to the sigma-70 factor family. ECF subfamily.</text>
</comment>
<evidence type="ECO:0000256" key="2">
    <source>
        <dbReference type="ARBA" id="ARBA00023015"/>
    </source>
</evidence>